<dbReference type="AlphaFoldDB" id="A0A382XMR3"/>
<reference evidence="1" key="1">
    <citation type="submission" date="2018-05" db="EMBL/GenBank/DDBJ databases">
        <authorList>
            <person name="Lanie J.A."/>
            <person name="Ng W.-L."/>
            <person name="Kazmierczak K.M."/>
            <person name="Andrzejewski T.M."/>
            <person name="Davidsen T.M."/>
            <person name="Wayne K.J."/>
            <person name="Tettelin H."/>
            <person name="Glass J.I."/>
            <person name="Rusch D."/>
            <person name="Podicherti R."/>
            <person name="Tsui H.-C.T."/>
            <person name="Winkler M.E."/>
        </authorList>
    </citation>
    <scope>NUCLEOTIDE SEQUENCE</scope>
</reference>
<name>A0A382XMR3_9ZZZZ</name>
<dbReference type="EMBL" id="UINC01168733">
    <property type="protein sequence ID" value="SVD71905.1"/>
    <property type="molecule type" value="Genomic_DNA"/>
</dbReference>
<proteinExistence type="predicted"/>
<accession>A0A382XMR3</accession>
<feature type="non-terminal residue" evidence="1">
    <location>
        <position position="36"/>
    </location>
</feature>
<protein>
    <submittedName>
        <fullName evidence="1">Uncharacterized protein</fullName>
    </submittedName>
</protein>
<organism evidence="1">
    <name type="scientific">marine metagenome</name>
    <dbReference type="NCBI Taxonomy" id="408172"/>
    <lineage>
        <taxon>unclassified sequences</taxon>
        <taxon>metagenomes</taxon>
        <taxon>ecological metagenomes</taxon>
    </lineage>
</organism>
<evidence type="ECO:0000313" key="1">
    <source>
        <dbReference type="EMBL" id="SVD71905.1"/>
    </source>
</evidence>
<sequence>MEYWKENDHSKNKETYIPAMVVSFKSSKKMDLEDEM</sequence>
<gene>
    <name evidence="1" type="ORF">METZ01_LOCUS424759</name>
</gene>